<evidence type="ECO:0000313" key="1">
    <source>
        <dbReference type="EMBL" id="MAA15225.1"/>
    </source>
</evidence>
<sequence length="135" mass="15119">MEVSYRDSGTPLDKETLVYQSSDNMCGIVKVDDMVNDGKGFTYELRVKNSSIEAVNRTDCFVAYQKMVKEAKVKYLPDCQDILIGMNNILPGGSPDNGAVGLIYYMNTRPRATGSLFFSDNRRRGATVFIPTWLI</sequence>
<accession>A0A224YE28</accession>
<dbReference type="AlphaFoldDB" id="A0A224YE28"/>
<dbReference type="EMBL" id="GFPF01004079">
    <property type="protein sequence ID" value="MAA15225.1"/>
    <property type="molecule type" value="Transcribed_RNA"/>
</dbReference>
<proteinExistence type="predicted"/>
<name>A0A224YE28_9ACAR</name>
<reference evidence="1" key="1">
    <citation type="journal article" date="2017" name="Parasit. Vectors">
        <title>Sialotranscriptomics of Rhipicephalus zambeziensis reveals intricate expression profiles of secretory proteins and suggests tight temporal transcriptional regulation during blood-feeding.</title>
        <authorList>
            <person name="de Castro M.H."/>
            <person name="de Klerk D."/>
            <person name="Pienaar R."/>
            <person name="Rees D.J.G."/>
            <person name="Mans B.J."/>
        </authorList>
    </citation>
    <scope>NUCLEOTIDE SEQUENCE</scope>
    <source>
        <tissue evidence="1">Salivary glands</tissue>
    </source>
</reference>
<organism evidence="1">
    <name type="scientific">Rhipicephalus zambeziensis</name>
    <dbReference type="NCBI Taxonomy" id="60191"/>
    <lineage>
        <taxon>Eukaryota</taxon>
        <taxon>Metazoa</taxon>
        <taxon>Ecdysozoa</taxon>
        <taxon>Arthropoda</taxon>
        <taxon>Chelicerata</taxon>
        <taxon>Arachnida</taxon>
        <taxon>Acari</taxon>
        <taxon>Parasitiformes</taxon>
        <taxon>Ixodida</taxon>
        <taxon>Ixodoidea</taxon>
        <taxon>Ixodidae</taxon>
        <taxon>Rhipicephalinae</taxon>
        <taxon>Rhipicephalus</taxon>
        <taxon>Rhipicephalus</taxon>
    </lineage>
</organism>
<protein>
    <submittedName>
        <fullName evidence="1">Lipocalin</fullName>
    </submittedName>
</protein>